<evidence type="ECO:0000259" key="9">
    <source>
        <dbReference type="Pfam" id="PF02224"/>
    </source>
</evidence>
<evidence type="ECO:0000256" key="2">
    <source>
        <dbReference type="ARBA" id="ARBA00022679"/>
    </source>
</evidence>
<name>A0ABT9DDF5_9MOLU</name>
<dbReference type="EMBL" id="JAOSID010000003">
    <property type="protein sequence ID" value="MDO8168074.1"/>
    <property type="molecule type" value="Genomic_DNA"/>
</dbReference>
<sequence length="230" mass="26705">MLSFKLAIDGPAGSGKSTISKLLSEKLKWFYVNTGIFFRIITFYILTNNIPYKENYDEKKLQILLQQIKITSNNNNFYLNNENITPFLQNEQIEKEISILSSLCVIRNKILNLQKQIIQQHNFIIMDGRDIGTVVMPDANLKIFLTASIKTRALRKQKEIMETKKQNINFKEIINNIKMRDLQDIKRKIAPLKKSKDAVVLDSTNLNVNEVVNIIKVLIQMKINNDQNDF</sequence>
<evidence type="ECO:0000256" key="1">
    <source>
        <dbReference type="ARBA" id="ARBA00009427"/>
    </source>
</evidence>
<feature type="domain" description="Cytidylate kinase" evidence="9">
    <location>
        <begin position="7"/>
        <end position="218"/>
    </location>
</feature>
<reference evidence="10 11" key="1">
    <citation type="journal article" date="2023" name="Int. J. Syst. Evol. Microbiol.">
        <title>The observation of taxonomic boundaries for the 16SrII and 16SrXXV phytoplasmas using genome-based delimitation.</title>
        <authorList>
            <person name="Rodrigues Jardim B."/>
            <person name="Tran-Nguyen L.T.T."/>
            <person name="Gambley C."/>
            <person name="Al-Sadi A.M."/>
            <person name="Al-Subhi A.M."/>
            <person name="Foissac X."/>
            <person name="Salar P."/>
            <person name="Cai H."/>
            <person name="Yang J.Y."/>
            <person name="Davis R."/>
            <person name="Jones L."/>
            <person name="Rodoni B."/>
            <person name="Constable F.E."/>
        </authorList>
    </citation>
    <scope>NUCLEOTIDE SEQUENCE [LARGE SCALE GENOMIC DNA]</scope>
    <source>
        <strain evidence="10">BAWM-155c</strain>
    </source>
</reference>
<organism evidence="10 11">
    <name type="scientific">Candidatus Phytoplasma melaleucae</name>
    <dbReference type="NCBI Taxonomy" id="2982630"/>
    <lineage>
        <taxon>Bacteria</taxon>
        <taxon>Bacillati</taxon>
        <taxon>Mycoplasmatota</taxon>
        <taxon>Mollicutes</taxon>
        <taxon>Acholeplasmatales</taxon>
        <taxon>Acholeplasmataceae</taxon>
        <taxon>Candidatus Phytoplasma</taxon>
    </lineage>
</organism>
<accession>A0ABT9DDF5</accession>
<gene>
    <name evidence="8 10" type="primary">cmk</name>
    <name evidence="10" type="ORF">OC680_01065</name>
</gene>
<proteinExistence type="inferred from homology"/>
<comment type="catalytic activity">
    <reaction evidence="6 8">
        <text>dCMP + ATP = dCDP + ADP</text>
        <dbReference type="Rhea" id="RHEA:25094"/>
        <dbReference type="ChEBI" id="CHEBI:30616"/>
        <dbReference type="ChEBI" id="CHEBI:57566"/>
        <dbReference type="ChEBI" id="CHEBI:58593"/>
        <dbReference type="ChEBI" id="CHEBI:456216"/>
        <dbReference type="EC" id="2.7.4.25"/>
    </reaction>
</comment>
<comment type="caution">
    <text evidence="10">The sequence shown here is derived from an EMBL/GenBank/DDBJ whole genome shotgun (WGS) entry which is preliminary data.</text>
</comment>
<comment type="catalytic activity">
    <reaction evidence="7 8">
        <text>CMP + ATP = CDP + ADP</text>
        <dbReference type="Rhea" id="RHEA:11600"/>
        <dbReference type="ChEBI" id="CHEBI:30616"/>
        <dbReference type="ChEBI" id="CHEBI:58069"/>
        <dbReference type="ChEBI" id="CHEBI:60377"/>
        <dbReference type="ChEBI" id="CHEBI:456216"/>
        <dbReference type="EC" id="2.7.4.25"/>
    </reaction>
</comment>
<dbReference type="InterPro" id="IPR003136">
    <property type="entry name" value="Cytidylate_kin"/>
</dbReference>
<dbReference type="PANTHER" id="PTHR21299:SF2">
    <property type="entry name" value="CYTIDYLATE KINASE"/>
    <property type="match status" value="1"/>
</dbReference>
<feature type="binding site" evidence="8">
    <location>
        <begin position="10"/>
        <end position="18"/>
    </location>
    <ligand>
        <name>ATP</name>
        <dbReference type="ChEBI" id="CHEBI:30616"/>
    </ligand>
</feature>
<comment type="similarity">
    <text evidence="1 8">Belongs to the cytidylate kinase family. Type 1 subfamily.</text>
</comment>
<evidence type="ECO:0000256" key="3">
    <source>
        <dbReference type="ARBA" id="ARBA00022741"/>
    </source>
</evidence>
<keyword evidence="3 8" id="KW-0547">Nucleotide-binding</keyword>
<evidence type="ECO:0000256" key="5">
    <source>
        <dbReference type="ARBA" id="ARBA00022840"/>
    </source>
</evidence>
<evidence type="ECO:0000256" key="6">
    <source>
        <dbReference type="ARBA" id="ARBA00047615"/>
    </source>
</evidence>
<dbReference type="EC" id="2.7.4.25" evidence="8"/>
<evidence type="ECO:0000313" key="10">
    <source>
        <dbReference type="EMBL" id="MDO8168074.1"/>
    </source>
</evidence>
<dbReference type="PANTHER" id="PTHR21299">
    <property type="entry name" value="CYTIDYLATE KINASE/PANTOATE-BETA-ALANINE LIGASE"/>
    <property type="match status" value="1"/>
</dbReference>
<dbReference type="Gene3D" id="3.40.50.300">
    <property type="entry name" value="P-loop containing nucleotide triphosphate hydrolases"/>
    <property type="match status" value="1"/>
</dbReference>
<dbReference type="InterPro" id="IPR027417">
    <property type="entry name" value="P-loop_NTPase"/>
</dbReference>
<dbReference type="GO" id="GO:0016301">
    <property type="term" value="F:kinase activity"/>
    <property type="evidence" value="ECO:0007669"/>
    <property type="project" value="UniProtKB-KW"/>
</dbReference>
<comment type="subcellular location">
    <subcellularLocation>
        <location evidence="8">Cytoplasm</location>
    </subcellularLocation>
</comment>
<dbReference type="Pfam" id="PF02224">
    <property type="entry name" value="Cytidylate_kin"/>
    <property type="match status" value="1"/>
</dbReference>
<dbReference type="NCBIfam" id="TIGR00017">
    <property type="entry name" value="cmk"/>
    <property type="match status" value="1"/>
</dbReference>
<dbReference type="SUPFAM" id="SSF52540">
    <property type="entry name" value="P-loop containing nucleoside triphosphate hydrolases"/>
    <property type="match status" value="1"/>
</dbReference>
<dbReference type="Proteomes" id="UP001172036">
    <property type="component" value="Unassembled WGS sequence"/>
</dbReference>
<dbReference type="HAMAP" id="MF_00238">
    <property type="entry name" value="Cytidyl_kinase_type1"/>
    <property type="match status" value="1"/>
</dbReference>
<keyword evidence="2 8" id="KW-0808">Transferase</keyword>
<dbReference type="RefSeq" id="WP_304515277.1">
    <property type="nucleotide sequence ID" value="NZ_JAOSID010000003.1"/>
</dbReference>
<dbReference type="CDD" id="cd02020">
    <property type="entry name" value="CMPK"/>
    <property type="match status" value="1"/>
</dbReference>
<evidence type="ECO:0000313" key="11">
    <source>
        <dbReference type="Proteomes" id="UP001172036"/>
    </source>
</evidence>
<keyword evidence="8" id="KW-0963">Cytoplasm</keyword>
<protein>
    <recommendedName>
        <fullName evidence="8">Cytidylate kinase</fullName>
        <shortName evidence="8">CK</shortName>
        <ecNumber evidence="8">2.7.4.25</ecNumber>
    </recommendedName>
    <alternativeName>
        <fullName evidence="8">Cytidine monophosphate kinase</fullName>
        <shortName evidence="8">CMP kinase</shortName>
    </alternativeName>
</protein>
<evidence type="ECO:0000256" key="7">
    <source>
        <dbReference type="ARBA" id="ARBA00048478"/>
    </source>
</evidence>
<evidence type="ECO:0000256" key="4">
    <source>
        <dbReference type="ARBA" id="ARBA00022777"/>
    </source>
</evidence>
<keyword evidence="11" id="KW-1185">Reference proteome</keyword>
<keyword evidence="5 8" id="KW-0067">ATP-binding</keyword>
<keyword evidence="4 8" id="KW-0418">Kinase</keyword>
<dbReference type="InterPro" id="IPR011994">
    <property type="entry name" value="Cytidylate_kinase_dom"/>
</dbReference>
<evidence type="ECO:0000256" key="8">
    <source>
        <dbReference type="HAMAP-Rule" id="MF_00238"/>
    </source>
</evidence>